<evidence type="ECO:0000256" key="4">
    <source>
        <dbReference type="ARBA" id="ARBA00022989"/>
    </source>
</evidence>
<dbReference type="InterPro" id="IPR051790">
    <property type="entry name" value="Cytochrome_c-biogenesis_DsbD"/>
</dbReference>
<evidence type="ECO:0000256" key="6">
    <source>
        <dbReference type="SAM" id="Phobius"/>
    </source>
</evidence>
<dbReference type="GO" id="GO:0016020">
    <property type="term" value="C:membrane"/>
    <property type="evidence" value="ECO:0007669"/>
    <property type="project" value="UniProtKB-SubCell"/>
</dbReference>
<feature type="transmembrane region" description="Helical" evidence="6">
    <location>
        <begin position="96"/>
        <end position="118"/>
    </location>
</feature>
<protein>
    <submittedName>
        <fullName evidence="8">Unannotated protein</fullName>
    </submittedName>
</protein>
<dbReference type="Pfam" id="PF02683">
    <property type="entry name" value="DsbD_TM"/>
    <property type="match status" value="1"/>
</dbReference>
<feature type="transmembrane region" description="Helical" evidence="6">
    <location>
        <begin position="39"/>
        <end position="55"/>
    </location>
</feature>
<keyword evidence="4 6" id="KW-1133">Transmembrane helix</keyword>
<feature type="transmembrane region" description="Helical" evidence="6">
    <location>
        <begin position="168"/>
        <end position="197"/>
    </location>
</feature>
<proteinExistence type="inferred from homology"/>
<evidence type="ECO:0000259" key="7">
    <source>
        <dbReference type="Pfam" id="PF02683"/>
    </source>
</evidence>
<dbReference type="InterPro" id="IPR003834">
    <property type="entry name" value="Cyt_c_assmbl_TM_dom"/>
</dbReference>
<feature type="transmembrane region" description="Helical" evidence="6">
    <location>
        <begin position="209"/>
        <end position="233"/>
    </location>
</feature>
<evidence type="ECO:0000256" key="2">
    <source>
        <dbReference type="ARBA" id="ARBA00006143"/>
    </source>
</evidence>
<dbReference type="EMBL" id="CAEZVY010000093">
    <property type="protein sequence ID" value="CAB4645975.1"/>
    <property type="molecule type" value="Genomic_DNA"/>
</dbReference>
<dbReference type="PANTHER" id="PTHR31272">
    <property type="entry name" value="CYTOCHROME C-TYPE BIOGENESIS PROTEIN HI_1454-RELATED"/>
    <property type="match status" value="1"/>
</dbReference>
<gene>
    <name evidence="8" type="ORF">UFOPK2158_00928</name>
</gene>
<organism evidence="8">
    <name type="scientific">freshwater metagenome</name>
    <dbReference type="NCBI Taxonomy" id="449393"/>
    <lineage>
        <taxon>unclassified sequences</taxon>
        <taxon>metagenomes</taxon>
        <taxon>ecological metagenomes</taxon>
    </lineage>
</organism>
<evidence type="ECO:0000313" key="8">
    <source>
        <dbReference type="EMBL" id="CAB4645975.1"/>
    </source>
</evidence>
<dbReference type="GO" id="GO:0017004">
    <property type="term" value="P:cytochrome complex assembly"/>
    <property type="evidence" value="ECO:0007669"/>
    <property type="project" value="InterPro"/>
</dbReference>
<feature type="transmembrane region" description="Helical" evidence="6">
    <location>
        <begin position="62"/>
        <end position="90"/>
    </location>
</feature>
<dbReference type="AlphaFoldDB" id="A0A6J6KCJ3"/>
<accession>A0A6J6KCJ3</accession>
<dbReference type="PANTHER" id="PTHR31272:SF4">
    <property type="entry name" value="CYTOCHROME C-TYPE BIOGENESIS PROTEIN HI_1454-RELATED"/>
    <property type="match status" value="1"/>
</dbReference>
<evidence type="ECO:0000256" key="1">
    <source>
        <dbReference type="ARBA" id="ARBA00004141"/>
    </source>
</evidence>
<keyword evidence="5 6" id="KW-0472">Membrane</keyword>
<evidence type="ECO:0000256" key="5">
    <source>
        <dbReference type="ARBA" id="ARBA00023136"/>
    </source>
</evidence>
<keyword evidence="3 6" id="KW-0812">Transmembrane</keyword>
<name>A0A6J6KCJ3_9ZZZZ</name>
<sequence>MDSIGEVIFSGPLLLALPLALLAGLVAFASPCVLPLVPGYLGYVSGFTSTTELATKPKTRVVVGVMLFITGFSAVFIGFSVAFASLGLLLLGWMDIVIRFAGLLVILMGFVFIGQVSFLQRQTKLPLASANGYLGAPLLGVVFGLGWAPCVGPTLIAVNTLALSVGDIPRAVVLAIAYCIGLGVPFILIALGFGWVTGAVGWLKKHMRAINIAGGVILMAIGTAMVTGVWQLWMSSLQAVIGGTTTSL</sequence>
<comment type="subcellular location">
    <subcellularLocation>
        <location evidence="1">Membrane</location>
        <topology evidence="1">Multi-pass membrane protein</topology>
    </subcellularLocation>
</comment>
<comment type="similarity">
    <text evidence="2">Belongs to the DsbD family.</text>
</comment>
<feature type="transmembrane region" description="Helical" evidence="6">
    <location>
        <begin position="130"/>
        <end position="148"/>
    </location>
</feature>
<reference evidence="8" key="1">
    <citation type="submission" date="2020-05" db="EMBL/GenBank/DDBJ databases">
        <authorList>
            <person name="Chiriac C."/>
            <person name="Salcher M."/>
            <person name="Ghai R."/>
            <person name="Kavagutti S V."/>
        </authorList>
    </citation>
    <scope>NUCLEOTIDE SEQUENCE</scope>
</reference>
<feature type="domain" description="Cytochrome C biogenesis protein transmembrane" evidence="7">
    <location>
        <begin position="14"/>
        <end position="227"/>
    </location>
</feature>
<evidence type="ECO:0000256" key="3">
    <source>
        <dbReference type="ARBA" id="ARBA00022692"/>
    </source>
</evidence>